<feature type="repeat" description="WD" evidence="3">
    <location>
        <begin position="59"/>
        <end position="93"/>
    </location>
</feature>
<keyword evidence="1 3" id="KW-0853">WD repeat</keyword>
<dbReference type="SMART" id="SM00320">
    <property type="entry name" value="WD40"/>
    <property type="match status" value="5"/>
</dbReference>
<dbReference type="PANTHER" id="PTHR19848:SF8">
    <property type="entry name" value="F-BOX AND WD REPEAT DOMAIN CONTAINING 7"/>
    <property type="match status" value="1"/>
</dbReference>
<dbReference type="InterPro" id="IPR015943">
    <property type="entry name" value="WD40/YVTN_repeat-like_dom_sf"/>
</dbReference>
<dbReference type="PANTHER" id="PTHR19848">
    <property type="entry name" value="WD40 REPEAT PROTEIN"/>
    <property type="match status" value="1"/>
</dbReference>
<accession>A0ABX8D830</accession>
<dbReference type="InterPro" id="IPR001680">
    <property type="entry name" value="WD40_rpt"/>
</dbReference>
<evidence type="ECO:0000313" key="5">
    <source>
        <dbReference type="EMBL" id="QVI61887.1"/>
    </source>
</evidence>
<keyword evidence="6" id="KW-1185">Reference proteome</keyword>
<dbReference type="SUPFAM" id="SSF50998">
    <property type="entry name" value="Quinoprotein alcohol dehydrogenase-like"/>
    <property type="match status" value="1"/>
</dbReference>
<evidence type="ECO:0000256" key="2">
    <source>
        <dbReference type="ARBA" id="ARBA00022737"/>
    </source>
</evidence>
<evidence type="ECO:0000259" key="4">
    <source>
        <dbReference type="Pfam" id="PF12894"/>
    </source>
</evidence>
<dbReference type="EMBL" id="CP074405">
    <property type="protein sequence ID" value="QVI61887.1"/>
    <property type="molecule type" value="Genomic_DNA"/>
</dbReference>
<dbReference type="Proteomes" id="UP000677804">
    <property type="component" value="Chromosome"/>
</dbReference>
<feature type="repeat" description="WD" evidence="3">
    <location>
        <begin position="95"/>
        <end position="136"/>
    </location>
</feature>
<dbReference type="Pfam" id="PF12894">
    <property type="entry name" value="ANAPC4_WD40"/>
    <property type="match status" value="1"/>
</dbReference>
<feature type="repeat" description="WD" evidence="3">
    <location>
        <begin position="136"/>
        <end position="167"/>
    </location>
</feature>
<name>A0ABX8D830_9CELL</name>
<reference evidence="5 6" key="1">
    <citation type="submission" date="2021-05" db="EMBL/GenBank/DDBJ databases">
        <title>Novel species in genus Cellulomonas.</title>
        <authorList>
            <person name="Zhang G."/>
        </authorList>
    </citation>
    <scope>NUCLEOTIDE SEQUENCE [LARGE SCALE GENOMIC DNA]</scope>
    <source>
        <strain evidence="6">zg-ZUI222</strain>
    </source>
</reference>
<dbReference type="RefSeq" id="WP_207339462.1">
    <property type="nucleotide sequence ID" value="NZ_CP074405.1"/>
</dbReference>
<keyword evidence="2" id="KW-0677">Repeat</keyword>
<dbReference type="InterPro" id="IPR011047">
    <property type="entry name" value="Quinoprotein_ADH-like_sf"/>
</dbReference>
<protein>
    <submittedName>
        <fullName evidence="5">WD40 repeat domain-containing protein</fullName>
    </submittedName>
</protein>
<dbReference type="InterPro" id="IPR024977">
    <property type="entry name" value="Apc4-like_WD40_dom"/>
</dbReference>
<dbReference type="Pfam" id="PF00400">
    <property type="entry name" value="WD40"/>
    <property type="match status" value="2"/>
</dbReference>
<sequence>MPSPHGLRLPASITSLAVHPDGRSIACATADGSVHLVDADLSVLWSARHGTRWSRATRLASVAFSPRGDLVATGAHDGSTMTWRVADGRPSRRITFPHTDSVVSSAFSPDGRTLAIAHQSGYVVAWDVEQDREVGRMDHGFWATGVEYDAAGSFIATVGYDRSVRVWRADDLTEVWRVPTPQMAGAVSIAPAGDRLVAGGFGDRAVVLSSDDGAELGALQHRDKLLFARFTPDGRGIVTECLGHVLTLWDAVSHEKLRELQLDGLAVDPCVLPSGDAVAAGFGPELRVLRLVG</sequence>
<evidence type="ECO:0000256" key="3">
    <source>
        <dbReference type="PROSITE-ProRule" id="PRU00221"/>
    </source>
</evidence>
<dbReference type="PROSITE" id="PS50082">
    <property type="entry name" value="WD_REPEATS_2"/>
    <property type="match status" value="3"/>
</dbReference>
<proteinExistence type="predicted"/>
<evidence type="ECO:0000313" key="6">
    <source>
        <dbReference type="Proteomes" id="UP000677804"/>
    </source>
</evidence>
<feature type="domain" description="Anaphase-promoting complex subunit 4-like WD40" evidence="4">
    <location>
        <begin position="63"/>
        <end position="136"/>
    </location>
</feature>
<evidence type="ECO:0000256" key="1">
    <source>
        <dbReference type="ARBA" id="ARBA00022574"/>
    </source>
</evidence>
<organism evidence="5 6">
    <name type="scientific">Cellulomonas wangleii</name>
    <dbReference type="NCBI Taxonomy" id="2816956"/>
    <lineage>
        <taxon>Bacteria</taxon>
        <taxon>Bacillati</taxon>
        <taxon>Actinomycetota</taxon>
        <taxon>Actinomycetes</taxon>
        <taxon>Micrococcales</taxon>
        <taxon>Cellulomonadaceae</taxon>
        <taxon>Cellulomonas</taxon>
    </lineage>
</organism>
<gene>
    <name evidence="5" type="ORF">KG103_15825</name>
</gene>
<dbReference type="Gene3D" id="2.130.10.10">
    <property type="entry name" value="YVTN repeat-like/Quinoprotein amine dehydrogenase"/>
    <property type="match status" value="2"/>
</dbReference>